<proteinExistence type="predicted"/>
<dbReference type="EMBL" id="AWWV01016170">
    <property type="protein sequence ID" value="OMO50424.1"/>
    <property type="molecule type" value="Genomic_DNA"/>
</dbReference>
<gene>
    <name evidence="2" type="ORF">CCACVL1_30451</name>
</gene>
<reference evidence="2 3" key="1">
    <citation type="submission" date="2013-09" db="EMBL/GenBank/DDBJ databases">
        <title>Corchorus capsularis genome sequencing.</title>
        <authorList>
            <person name="Alam M."/>
            <person name="Haque M.S."/>
            <person name="Islam M.S."/>
            <person name="Emdad E.M."/>
            <person name="Islam M.M."/>
            <person name="Ahmed B."/>
            <person name="Halim A."/>
            <person name="Hossen Q.M.M."/>
            <person name="Hossain M.Z."/>
            <person name="Ahmed R."/>
            <person name="Khan M.M."/>
            <person name="Islam R."/>
            <person name="Rashid M.M."/>
            <person name="Khan S.A."/>
            <person name="Rahman M.S."/>
            <person name="Alam M."/>
        </authorList>
    </citation>
    <scope>NUCLEOTIDE SEQUENCE [LARGE SCALE GENOMIC DNA]</scope>
    <source>
        <strain evidence="3">cv. CVL-1</strain>
        <tissue evidence="2">Whole seedling</tissue>
    </source>
</reference>
<feature type="region of interest" description="Disordered" evidence="1">
    <location>
        <begin position="1"/>
        <end position="38"/>
    </location>
</feature>
<organism evidence="2 3">
    <name type="scientific">Corchorus capsularis</name>
    <name type="common">Jute</name>
    <dbReference type="NCBI Taxonomy" id="210143"/>
    <lineage>
        <taxon>Eukaryota</taxon>
        <taxon>Viridiplantae</taxon>
        <taxon>Streptophyta</taxon>
        <taxon>Embryophyta</taxon>
        <taxon>Tracheophyta</taxon>
        <taxon>Spermatophyta</taxon>
        <taxon>Magnoliopsida</taxon>
        <taxon>eudicotyledons</taxon>
        <taxon>Gunneridae</taxon>
        <taxon>Pentapetalae</taxon>
        <taxon>rosids</taxon>
        <taxon>malvids</taxon>
        <taxon>Malvales</taxon>
        <taxon>Malvaceae</taxon>
        <taxon>Grewioideae</taxon>
        <taxon>Apeibeae</taxon>
        <taxon>Corchorus</taxon>
    </lineage>
</organism>
<evidence type="ECO:0000313" key="2">
    <source>
        <dbReference type="EMBL" id="OMO50424.1"/>
    </source>
</evidence>
<name>A0A1R3FX53_COCAP</name>
<accession>A0A1R3FX53</accession>
<dbReference type="AlphaFoldDB" id="A0A1R3FX53"/>
<feature type="compositionally biased region" description="Basic and acidic residues" evidence="1">
    <location>
        <begin position="1"/>
        <end position="17"/>
    </location>
</feature>
<evidence type="ECO:0000313" key="3">
    <source>
        <dbReference type="Proteomes" id="UP000188268"/>
    </source>
</evidence>
<keyword evidence="3" id="KW-1185">Reference proteome</keyword>
<protein>
    <submittedName>
        <fullName evidence="2">Uncharacterized protein</fullName>
    </submittedName>
</protein>
<evidence type="ECO:0000256" key="1">
    <source>
        <dbReference type="SAM" id="MobiDB-lite"/>
    </source>
</evidence>
<dbReference type="Gramene" id="OMO50424">
    <property type="protein sequence ID" value="OMO50424"/>
    <property type="gene ID" value="CCACVL1_30451"/>
</dbReference>
<dbReference type="Proteomes" id="UP000188268">
    <property type="component" value="Unassembled WGS sequence"/>
</dbReference>
<comment type="caution">
    <text evidence="2">The sequence shown here is derived from an EMBL/GenBank/DDBJ whole genome shotgun (WGS) entry which is preliminary data.</text>
</comment>
<sequence length="38" mass="4086">MTEAIEKVTEKQGRLEVDPVNPGKVGPVDTISTENSES</sequence>